<evidence type="ECO:0000313" key="1">
    <source>
        <dbReference type="EMBL" id="AKJ28760.1"/>
    </source>
</evidence>
<dbReference type="Pfam" id="PF05772">
    <property type="entry name" value="NinB"/>
    <property type="match status" value="1"/>
</dbReference>
<dbReference type="InterPro" id="IPR036619">
    <property type="entry name" value="NinB_sf"/>
</dbReference>
<dbReference type="Proteomes" id="UP000035352">
    <property type="component" value="Chromosome"/>
</dbReference>
<sequence length="143" mass="16412">MMPRTFIVRDETIAARVHGFIDQNAGPQIKAGKPLRVVIAPHVEDRTDAQNRFMWVAVLTPISKQVNVLGKRFSPEAWNEMLKEEYLPEENSKGKKKWQILPNGQRRLQMSTTDLDVEEMTEYLHKIQAYAASDLGVDFDNKS</sequence>
<accession>A0A0G3BQI3</accession>
<keyword evidence="2" id="KW-1185">Reference proteome</keyword>
<dbReference type="KEGG" id="pbh:AAW51_2069"/>
<proteinExistence type="predicted"/>
<dbReference type="STRING" id="413882.AAW51_2069"/>
<dbReference type="InterPro" id="IPR008711">
    <property type="entry name" value="Recombinase_NinB"/>
</dbReference>
<organism evidence="1 2">
    <name type="scientific">Caldimonas brevitalea</name>
    <dbReference type="NCBI Taxonomy" id="413882"/>
    <lineage>
        <taxon>Bacteria</taxon>
        <taxon>Pseudomonadati</taxon>
        <taxon>Pseudomonadota</taxon>
        <taxon>Betaproteobacteria</taxon>
        <taxon>Burkholderiales</taxon>
        <taxon>Sphaerotilaceae</taxon>
        <taxon>Caldimonas</taxon>
    </lineage>
</organism>
<dbReference type="OrthoDB" id="7018195at2"/>
<dbReference type="Gene3D" id="1.10.3790.10">
    <property type="entry name" value="NinB"/>
    <property type="match status" value="1"/>
</dbReference>
<dbReference type="RefSeq" id="WP_053013463.1">
    <property type="nucleotide sequence ID" value="NZ_CP011371.1"/>
</dbReference>
<name>A0A0G3BQI3_9BURK</name>
<dbReference type="EMBL" id="CP011371">
    <property type="protein sequence ID" value="AKJ28760.1"/>
    <property type="molecule type" value="Genomic_DNA"/>
</dbReference>
<evidence type="ECO:0000313" key="2">
    <source>
        <dbReference type="Proteomes" id="UP000035352"/>
    </source>
</evidence>
<dbReference type="AlphaFoldDB" id="A0A0G3BQI3"/>
<dbReference type="SUPFAM" id="SSF103370">
    <property type="entry name" value="NinB"/>
    <property type="match status" value="1"/>
</dbReference>
<reference evidence="1 2" key="1">
    <citation type="submission" date="2015-05" db="EMBL/GenBank/DDBJ databases">
        <authorList>
            <person name="Tang B."/>
            <person name="Yu Y."/>
        </authorList>
    </citation>
    <scope>NUCLEOTIDE SEQUENCE [LARGE SCALE GENOMIC DNA]</scope>
    <source>
        <strain evidence="1 2">DSM 7029</strain>
    </source>
</reference>
<protein>
    <submittedName>
        <fullName evidence="1">Uncharacterized protein</fullName>
    </submittedName>
</protein>
<gene>
    <name evidence="1" type="ORF">AAW51_2069</name>
</gene>